<dbReference type="RefSeq" id="WP_149768160.1">
    <property type="nucleotide sequence ID" value="NZ_VDFQ02000001.1"/>
</dbReference>
<dbReference type="CDD" id="cd07812">
    <property type="entry name" value="SRPBCC"/>
    <property type="match status" value="1"/>
</dbReference>
<organism evidence="1 2">
    <name type="scientific">Mumia zhuanghuii</name>
    <dbReference type="NCBI Taxonomy" id="2585211"/>
    <lineage>
        <taxon>Bacteria</taxon>
        <taxon>Bacillati</taxon>
        <taxon>Actinomycetota</taxon>
        <taxon>Actinomycetes</taxon>
        <taxon>Propionibacteriales</taxon>
        <taxon>Nocardioidaceae</taxon>
        <taxon>Mumia</taxon>
    </lineage>
</organism>
<dbReference type="Proteomes" id="UP000307768">
    <property type="component" value="Unassembled WGS sequence"/>
</dbReference>
<name>A0A5Q6S3R2_9ACTN</name>
<dbReference type="OrthoDB" id="3779617at2"/>
<reference evidence="1 2" key="1">
    <citation type="submission" date="2019-09" db="EMBL/GenBank/DDBJ databases">
        <title>Mumia zhuanghuii sp. nov. isolated from the intestinal contents of plateau pika (Ochotona curzoniae) in the Qinghai-Tibet plateau of China.</title>
        <authorList>
            <person name="Tian Z."/>
        </authorList>
    </citation>
    <scope>NUCLEOTIDE SEQUENCE [LARGE SCALE GENOMIC DNA]</scope>
    <source>
        <strain evidence="2">350</strain>
    </source>
</reference>
<dbReference type="InterPro" id="IPR019587">
    <property type="entry name" value="Polyketide_cyclase/dehydratase"/>
</dbReference>
<comment type="caution">
    <text evidence="1">The sequence shown here is derived from an EMBL/GenBank/DDBJ whole genome shotgun (WGS) entry which is preliminary data.</text>
</comment>
<dbReference type="AlphaFoldDB" id="A0A5Q6S3R2"/>
<proteinExistence type="predicted"/>
<dbReference type="InterPro" id="IPR023393">
    <property type="entry name" value="START-like_dom_sf"/>
</dbReference>
<dbReference type="Pfam" id="PF10604">
    <property type="entry name" value="Polyketide_cyc2"/>
    <property type="match status" value="1"/>
</dbReference>
<evidence type="ECO:0000313" key="1">
    <source>
        <dbReference type="EMBL" id="KAA1424986.1"/>
    </source>
</evidence>
<protein>
    <submittedName>
        <fullName evidence="1">SRPBCC family protein</fullName>
    </submittedName>
</protein>
<gene>
    <name evidence="1" type="ORF">FE697_003570</name>
</gene>
<sequence length="158" mass="17802">MTSIELVIERTIAAPIDRVFARLVDIDRYGEWMPAKGSILRGTRQTSPGAVGLGTTFVDQTRLGETPGDVVEFEAPTTVVFHWWEKSKKGTLKAEGWPGYQLSATGDDRTLVRHRAQLNLYGAYRMAAPIFRRFALRERTTVMDALKASFETDPLRRT</sequence>
<dbReference type="EMBL" id="VDFQ02000001">
    <property type="protein sequence ID" value="KAA1424986.1"/>
    <property type="molecule type" value="Genomic_DNA"/>
</dbReference>
<accession>A0A5Q6S3R2</accession>
<evidence type="ECO:0000313" key="2">
    <source>
        <dbReference type="Proteomes" id="UP000307768"/>
    </source>
</evidence>
<dbReference type="SUPFAM" id="SSF55961">
    <property type="entry name" value="Bet v1-like"/>
    <property type="match status" value="1"/>
</dbReference>
<dbReference type="Gene3D" id="3.30.530.20">
    <property type="match status" value="1"/>
</dbReference>